<organism evidence="6 7">
    <name type="scientific">Pseudolycoriella hygida</name>
    <dbReference type="NCBI Taxonomy" id="35572"/>
    <lineage>
        <taxon>Eukaryota</taxon>
        <taxon>Metazoa</taxon>
        <taxon>Ecdysozoa</taxon>
        <taxon>Arthropoda</taxon>
        <taxon>Hexapoda</taxon>
        <taxon>Insecta</taxon>
        <taxon>Pterygota</taxon>
        <taxon>Neoptera</taxon>
        <taxon>Endopterygota</taxon>
        <taxon>Diptera</taxon>
        <taxon>Nematocera</taxon>
        <taxon>Sciaroidea</taxon>
        <taxon>Sciaridae</taxon>
        <taxon>Pseudolycoriella</taxon>
    </lineage>
</organism>
<protein>
    <submittedName>
        <fullName evidence="6">Kinase D-interacting substrate of 220 kDa</fullName>
    </submittedName>
</protein>
<feature type="transmembrane region" description="Helical" evidence="3">
    <location>
        <begin position="560"/>
        <end position="578"/>
    </location>
</feature>
<dbReference type="SMART" id="SM00248">
    <property type="entry name" value="ANK"/>
    <property type="match status" value="11"/>
</dbReference>
<feature type="repeat" description="ANK" evidence="1">
    <location>
        <begin position="178"/>
        <end position="205"/>
    </location>
</feature>
<evidence type="ECO:0000256" key="1">
    <source>
        <dbReference type="PROSITE-ProRule" id="PRU00023"/>
    </source>
</evidence>
<keyword evidence="3" id="KW-0812">Transmembrane</keyword>
<keyword evidence="6" id="KW-0808">Transferase</keyword>
<proteinExistence type="predicted"/>
<sequence>MRGPIEELILSVSRLKFPQFASTPTTKAVNRSDSMASLSHRALLQFVELNDLSGFKTYLDIRRNSQVIDDRDENGATVLIVAANRGLVQFVRELIVRGADIQAEDYDNWSSLLCASKHGHTEIVQLLVESGADIEHRDMGGWTSLMWAAYRGHAAIAEYLLEKGADIFAHGNYHLGSLLWASGRGHTEIVRLLVQRGAKINVGDKYGTTALVWACRKGNVEIVEILLNAGANVDTAGIYSWTALLVAVAGGHHDCVSLLLEKRPNVNALDKDGMTALTIACREGLNEIASSLIISGAYVNIQDRAGDTPLIHAVKNGHRAVVETLLKRHADVDIQGKERKTALYSAVEKGHTAIVKLMLSSNPDLELSTKDGDTPLLKAVRNRNVEIVQLLLDRKAKVSIADRRGDTALHIAMRARSRAIVEALLRNPKNSQLLYRANKAGETPYGLDNSNPKTILGQVFGSRRLNTNEDAENLLGYGLYSSAIADVLSEPTLSTPITVGLYAKWGSGKSFLLTKLREEMTNFAKQWAEPSIKAPWLLVMVCWHLSILCGAVVGLLTWSYFYGVVVAVTLILFLFIAIQGLKKASQKYDIFWAYSFYRGMMKRLSHLRLIVQVAFCHPPGPNHSSKPMPVRFHFAETSSAAPTGESAVGHMLASLFEAIENHYGALPTRLYRAFKPRPVKTSAEWKWRRICCIPVVILFELAFFGLIAISSLLIVFYGSSTPYDDETRQGILISLYAIGTVLLFYLLGVIRGLDALKNLFFSQSRHLKKALRNNEGAPLTALGAEVSIMTDMVKCLDAFTKQQSRLVGIVDALDSCDTERILTVLSSVQTLLSSPNRPFVLLIAVDPHVIAKAAEANSRRLFTEGGIGGHDFLRNLVHLPVYLQNSGLRKAQRAQITAVAHKRNPHGEQQSEEPTLGHSASARRLSNASEIMSSNEKLRAPPPSRSGSKKLKMSESIASSIGSNLHRLSQNPQGPFDLSKIMLTDDYFSDVNPKSLRRLMNVIYITVRLLKAFQIDFSWVKLSSWVNLTEQWPFRTSMIVLQHDSNQDLDDNVSLQSLYESVRHNLANLRESEPLLELDRDERKLEAFLQLHKHDLLVADLRIFLPFTINLDPYFRKVLKEDEQALQDEGIFMPMKTPLPHHIRHHLPNKPHSSLQTNILNNFPTTSNYITGHADSSSRRPSVVVPPVTEKTMATSFDLMSAFPEEFVQYRLSKMTVESVIKMLAKVDDLKTEIDRLETILRTNAISGRVLAHCDLMELKLIMGLNFGHWEMFKLLITALRDIEKQPVTRTYFDFQLDSQETFSMPSLRQKTTMEKQQQKVYDYEYQQVTLEEQMICGALQTLNEEALEDVISSERPSPTGLPPGEQPQQLEPIRESAEYCCTQSENDCLHNSFMLHDQNNRIALPDNNDFVFIPPTLSACPSLANSPNMSRRDSILKHSGSVKTDKRVSIKPDQSKMEFVCEKRPASRPASLILSKSDRPVFKLVRSPSIDQDDENRLDSGHAVNDESVPLVRESNSLQ</sequence>
<evidence type="ECO:0000259" key="5">
    <source>
        <dbReference type="Pfam" id="PF23307"/>
    </source>
</evidence>
<feature type="region of interest" description="Disordered" evidence="2">
    <location>
        <begin position="895"/>
        <end position="953"/>
    </location>
</feature>
<feature type="repeat" description="ANK" evidence="1">
    <location>
        <begin position="272"/>
        <end position="304"/>
    </location>
</feature>
<dbReference type="PROSITE" id="PS50297">
    <property type="entry name" value="ANK_REP_REGION"/>
    <property type="match status" value="8"/>
</dbReference>
<dbReference type="GO" id="GO:0019887">
    <property type="term" value="F:protein kinase regulator activity"/>
    <property type="evidence" value="ECO:0007669"/>
    <property type="project" value="TreeGrafter"/>
</dbReference>
<dbReference type="Pfam" id="PF13637">
    <property type="entry name" value="Ank_4"/>
    <property type="match status" value="1"/>
</dbReference>
<feature type="repeat" description="ANK" evidence="1">
    <location>
        <begin position="74"/>
        <end position="106"/>
    </location>
</feature>
<reference evidence="6" key="1">
    <citation type="submission" date="2022-07" db="EMBL/GenBank/DDBJ databases">
        <authorList>
            <person name="Trinca V."/>
            <person name="Uliana J.V.C."/>
            <person name="Torres T.T."/>
            <person name="Ward R.J."/>
            <person name="Monesi N."/>
        </authorList>
    </citation>
    <scope>NUCLEOTIDE SEQUENCE</scope>
    <source>
        <strain evidence="6">HSMRA1968</strain>
        <tissue evidence="6">Whole embryos</tissue>
    </source>
</reference>
<keyword evidence="3" id="KW-0472">Membrane</keyword>
<feature type="domain" description="Kinase D-interacting substrate of 220 kDa-like SAM" evidence="5">
    <location>
        <begin position="1210"/>
        <end position="1288"/>
    </location>
</feature>
<dbReference type="OrthoDB" id="6084525at2759"/>
<dbReference type="InterPro" id="IPR057092">
    <property type="entry name" value="SAM_KIDINS220"/>
</dbReference>
<feature type="repeat" description="ANK" evidence="1">
    <location>
        <begin position="338"/>
        <end position="370"/>
    </location>
</feature>
<dbReference type="InterPro" id="IPR036770">
    <property type="entry name" value="Ankyrin_rpt-contain_sf"/>
</dbReference>
<feature type="repeat" description="ANK" evidence="1">
    <location>
        <begin position="206"/>
        <end position="238"/>
    </location>
</feature>
<dbReference type="PANTHER" id="PTHR24116:SF0">
    <property type="entry name" value="KINASE D-INTERACTING SUBSTRATE OF 220 KDA"/>
    <property type="match status" value="1"/>
</dbReference>
<feature type="transmembrane region" description="Helical" evidence="3">
    <location>
        <begin position="534"/>
        <end position="554"/>
    </location>
</feature>
<dbReference type="PANTHER" id="PTHR24116">
    <property type="entry name" value="KINASE D-INTERACTING SUBSTRATE OF 220 KDA"/>
    <property type="match status" value="1"/>
</dbReference>
<dbReference type="Gene3D" id="1.25.40.20">
    <property type="entry name" value="Ankyrin repeat-containing domain"/>
    <property type="match status" value="4"/>
</dbReference>
<feature type="domain" description="KAP NTPase" evidence="4">
    <location>
        <begin position="479"/>
        <end position="1009"/>
    </location>
</feature>
<feature type="repeat" description="ANK" evidence="1">
    <location>
        <begin position="140"/>
        <end position="172"/>
    </location>
</feature>
<dbReference type="SUPFAM" id="SSF48403">
    <property type="entry name" value="Ankyrin repeat"/>
    <property type="match status" value="1"/>
</dbReference>
<dbReference type="Pfam" id="PF23307">
    <property type="entry name" value="SAM_KIDINS220"/>
    <property type="match status" value="1"/>
</dbReference>
<feature type="repeat" description="ANK" evidence="1">
    <location>
        <begin position="371"/>
        <end position="403"/>
    </location>
</feature>
<gene>
    <name evidence="6" type="primary">Kidins220</name>
    <name evidence="6" type="ORF">Bhyg_08911</name>
</gene>
<keyword evidence="6" id="KW-0418">Kinase</keyword>
<dbReference type="EMBL" id="WJQU01000002">
    <property type="protein sequence ID" value="KAJ6643946.1"/>
    <property type="molecule type" value="Genomic_DNA"/>
</dbReference>
<keyword evidence="7" id="KW-1185">Reference proteome</keyword>
<dbReference type="GO" id="GO:0030165">
    <property type="term" value="F:PDZ domain binding"/>
    <property type="evidence" value="ECO:0007669"/>
    <property type="project" value="TreeGrafter"/>
</dbReference>
<accession>A0A9Q0N6I2</accession>
<keyword evidence="3" id="KW-1133">Transmembrane helix</keyword>
<feature type="region of interest" description="Disordered" evidence="2">
    <location>
        <begin position="1351"/>
        <end position="1371"/>
    </location>
</feature>
<comment type="caution">
    <text evidence="6">The sequence shown here is derived from an EMBL/GenBank/DDBJ whole genome shotgun (WGS) entry which is preliminary data.</text>
</comment>
<dbReference type="PROSITE" id="PS50088">
    <property type="entry name" value="ANK_REPEAT"/>
    <property type="match status" value="10"/>
</dbReference>
<feature type="transmembrane region" description="Helical" evidence="3">
    <location>
        <begin position="690"/>
        <end position="718"/>
    </location>
</feature>
<evidence type="ECO:0000256" key="3">
    <source>
        <dbReference type="SAM" id="Phobius"/>
    </source>
</evidence>
<feature type="compositionally biased region" description="Polar residues" evidence="2">
    <location>
        <begin position="924"/>
        <end position="935"/>
    </location>
</feature>
<dbReference type="GO" id="GO:0016301">
    <property type="term" value="F:kinase activity"/>
    <property type="evidence" value="ECO:0007669"/>
    <property type="project" value="UniProtKB-KW"/>
</dbReference>
<keyword evidence="1" id="KW-0040">ANK repeat</keyword>
<evidence type="ECO:0000313" key="7">
    <source>
        <dbReference type="Proteomes" id="UP001151699"/>
    </source>
</evidence>
<feature type="repeat" description="ANK" evidence="1">
    <location>
        <begin position="305"/>
        <end position="337"/>
    </location>
</feature>
<dbReference type="InterPro" id="IPR052771">
    <property type="entry name" value="Neurotrophin_sig_adaptor"/>
</dbReference>
<dbReference type="Pfam" id="PF12796">
    <property type="entry name" value="Ank_2"/>
    <property type="match status" value="3"/>
</dbReference>
<dbReference type="Pfam" id="PF00023">
    <property type="entry name" value="Ank"/>
    <property type="match status" value="1"/>
</dbReference>
<feature type="region of interest" description="Disordered" evidence="2">
    <location>
        <begin position="1486"/>
        <end position="1520"/>
    </location>
</feature>
<evidence type="ECO:0000313" key="6">
    <source>
        <dbReference type="EMBL" id="KAJ6643946.1"/>
    </source>
</evidence>
<feature type="repeat" description="ANK" evidence="1">
    <location>
        <begin position="239"/>
        <end position="271"/>
    </location>
</feature>
<dbReference type="InterPro" id="IPR002110">
    <property type="entry name" value="Ankyrin_rpt"/>
</dbReference>
<name>A0A9Q0N6I2_9DIPT</name>
<evidence type="ECO:0000259" key="4">
    <source>
        <dbReference type="Pfam" id="PF07693"/>
    </source>
</evidence>
<feature type="repeat" description="ANK" evidence="1">
    <location>
        <begin position="107"/>
        <end position="139"/>
    </location>
</feature>
<dbReference type="InterPro" id="IPR011646">
    <property type="entry name" value="KAP_P-loop"/>
</dbReference>
<evidence type="ECO:0000256" key="2">
    <source>
        <dbReference type="SAM" id="MobiDB-lite"/>
    </source>
</evidence>
<dbReference type="Proteomes" id="UP001151699">
    <property type="component" value="Chromosome B"/>
</dbReference>
<dbReference type="Pfam" id="PF07693">
    <property type="entry name" value="KAP_NTPase"/>
    <property type="match status" value="1"/>
</dbReference>
<feature type="transmembrane region" description="Helical" evidence="3">
    <location>
        <begin position="730"/>
        <end position="750"/>
    </location>
</feature>